<proteinExistence type="predicted"/>
<dbReference type="KEGG" id="bmy:BM_BM17076"/>
<dbReference type="CTD" id="66058579"/>
<dbReference type="GeneID" id="66058579"/>
<dbReference type="EMBL" id="CAAKNF010000001">
    <property type="protein sequence ID" value="VIO99647.1"/>
    <property type="molecule type" value="Genomic_DNA"/>
</dbReference>
<dbReference type="WBParaSite" id="Bm17076.1">
    <property type="protein sequence ID" value="Bm17076.1"/>
    <property type="gene ID" value="WBGene00268220"/>
</dbReference>
<keyword evidence="2" id="KW-1185">Reference proteome</keyword>
<accession>A0A5S6PCJ1</accession>
<name>A0A4E9FSP5_BRUMA</name>
<accession>A0A4E9FSP5</accession>
<dbReference type="RefSeq" id="XP_042938569.1">
    <property type="nucleotide sequence ID" value="XM_043082635.1"/>
</dbReference>
<organism evidence="1">
    <name type="scientific">Brugia malayi</name>
    <name type="common">Filarial nematode worm</name>
    <dbReference type="NCBI Taxonomy" id="6279"/>
    <lineage>
        <taxon>Eukaryota</taxon>
        <taxon>Metazoa</taxon>
        <taxon>Ecdysozoa</taxon>
        <taxon>Nematoda</taxon>
        <taxon>Chromadorea</taxon>
        <taxon>Rhabditida</taxon>
        <taxon>Spirurina</taxon>
        <taxon>Spiruromorpha</taxon>
        <taxon>Filarioidea</taxon>
        <taxon>Onchocercidae</taxon>
        <taxon>Brugia</taxon>
    </lineage>
</organism>
<reference evidence="3" key="3">
    <citation type="submission" date="2019-12" db="UniProtKB">
        <authorList>
            <consortium name="WormBaseParasite"/>
        </authorList>
    </citation>
    <scope>IDENTIFICATION</scope>
</reference>
<protein>
    <submittedName>
        <fullName evidence="1 3">Uncharacterized protein</fullName>
    </submittedName>
</protein>
<gene>
    <name evidence="1 3" type="primary">Bm17076</name>
    <name evidence="1" type="ORF">BM_BM17076</name>
</gene>
<reference evidence="1" key="2">
    <citation type="submission" date="2019-04" db="EMBL/GenBank/DDBJ databases">
        <authorList>
            <person name="Howe K."/>
            <person name="Paulini M."/>
            <person name="Williams G."/>
        </authorList>
    </citation>
    <scope>NUCLEOTIDE SEQUENCE [LARGE SCALE GENOMIC DNA]</scope>
    <source>
        <strain evidence="1">FR3</strain>
    </source>
</reference>
<dbReference type="Proteomes" id="UP000006672">
    <property type="component" value="Unassembled WGS sequence"/>
</dbReference>
<dbReference type="AlphaFoldDB" id="A0A4E9FSP5"/>
<evidence type="ECO:0000313" key="3">
    <source>
        <dbReference type="WBParaSite" id="Bm17076.1"/>
    </source>
</evidence>
<sequence length="94" mass="9910">MVVPLEPETAITYLSLITSSGMPDLCKTVLLSFLAAANSSLSAEECTITSACSIPLALCDDTAGDNSHAMNGITCHHHPKHCNHCEQRGVVASR</sequence>
<evidence type="ECO:0000313" key="1">
    <source>
        <dbReference type="EMBL" id="VIO99647.1"/>
    </source>
</evidence>
<reference evidence="2" key="1">
    <citation type="journal article" date="2007" name="Science">
        <title>Draft genome of the filarial nematode parasite Brugia malayi.</title>
        <authorList>
            <person name="Ghedin E."/>
            <person name="Wang S."/>
            <person name="Spiro D."/>
            <person name="Caler E."/>
            <person name="Zhao Q."/>
            <person name="Crabtree J."/>
            <person name="Allen J.E."/>
            <person name="Delcher A.L."/>
            <person name="Guiliano D.B."/>
            <person name="Miranda-Saavedra D."/>
            <person name="Angiuoli S.V."/>
            <person name="Creasy T."/>
            <person name="Amedeo P."/>
            <person name="Haas B."/>
            <person name="El-Sayed N.M."/>
            <person name="Wortman J.R."/>
            <person name="Feldblyum T."/>
            <person name="Tallon L."/>
            <person name="Schatz M."/>
            <person name="Shumway M."/>
            <person name="Koo H."/>
            <person name="Salzberg S.L."/>
            <person name="Schobel S."/>
            <person name="Pertea M."/>
            <person name="Pop M."/>
            <person name="White O."/>
            <person name="Barton G.J."/>
            <person name="Carlow C.K."/>
            <person name="Crawford M.J."/>
            <person name="Daub J."/>
            <person name="Dimmic M.W."/>
            <person name="Estes C.F."/>
            <person name="Foster J.M."/>
            <person name="Ganatra M."/>
            <person name="Gregory W.F."/>
            <person name="Johnson N.M."/>
            <person name="Jin J."/>
            <person name="Komuniecki R."/>
            <person name="Korf I."/>
            <person name="Kumar S."/>
            <person name="Laney S."/>
            <person name="Li B.W."/>
            <person name="Li W."/>
            <person name="Lindblom T.H."/>
            <person name="Lustigman S."/>
            <person name="Ma D."/>
            <person name="Maina C.V."/>
            <person name="Martin D.M."/>
            <person name="McCarter J.P."/>
            <person name="McReynolds L."/>
            <person name="Mitreva M."/>
            <person name="Nutman T.B."/>
            <person name="Parkinson J."/>
            <person name="Peregrin-Alvarez J.M."/>
            <person name="Poole C."/>
            <person name="Ren Q."/>
            <person name="Saunders L."/>
            <person name="Sluder A.E."/>
            <person name="Smith K."/>
            <person name="Stanke M."/>
            <person name="Unnasch T.R."/>
            <person name="Ware J."/>
            <person name="Wei A.D."/>
            <person name="Weil G."/>
            <person name="Williams D.J."/>
            <person name="Zhang Y."/>
            <person name="Williams S.A."/>
            <person name="Fraser-Liggett C."/>
            <person name="Slatko B."/>
            <person name="Blaxter M.L."/>
            <person name="Scott A.L."/>
        </authorList>
    </citation>
    <scope>NUCLEOTIDE SEQUENCE</scope>
    <source>
        <strain evidence="2">FR3</strain>
    </source>
</reference>
<evidence type="ECO:0000313" key="2">
    <source>
        <dbReference type="Proteomes" id="UP000006672"/>
    </source>
</evidence>